<dbReference type="Proteomes" id="UP000006281">
    <property type="component" value="Chromosome"/>
</dbReference>
<dbReference type="AlphaFoldDB" id="K0JWQ4"/>
<dbReference type="KEGG" id="sesp:BN6_50230"/>
<dbReference type="STRING" id="1179773.BN6_50230"/>
<proteinExistence type="predicted"/>
<keyword evidence="3" id="KW-1185">Reference proteome</keyword>
<gene>
    <name evidence="2" type="ordered locus">BN6_50230</name>
</gene>
<name>K0JWQ4_SACES</name>
<evidence type="ECO:0000313" key="3">
    <source>
        <dbReference type="Proteomes" id="UP000006281"/>
    </source>
</evidence>
<feature type="region of interest" description="Disordered" evidence="1">
    <location>
        <begin position="1"/>
        <end position="51"/>
    </location>
</feature>
<dbReference type="eggNOG" id="ENOG50323II">
    <property type="taxonomic scope" value="Bacteria"/>
</dbReference>
<feature type="compositionally biased region" description="Low complexity" evidence="1">
    <location>
        <begin position="12"/>
        <end position="22"/>
    </location>
</feature>
<feature type="compositionally biased region" description="Basic residues" evidence="1">
    <location>
        <begin position="1"/>
        <end position="11"/>
    </location>
</feature>
<dbReference type="HOGENOM" id="CLU_1288106_0_0_11"/>
<evidence type="ECO:0000313" key="2">
    <source>
        <dbReference type="EMBL" id="CCH32290.1"/>
    </source>
</evidence>
<organism evidence="2 3">
    <name type="scientific">Saccharothrix espanaensis (strain ATCC 51144 / DSM 44229 / JCM 9112 / NBRC 15066 / NRRL 15764)</name>
    <dbReference type="NCBI Taxonomy" id="1179773"/>
    <lineage>
        <taxon>Bacteria</taxon>
        <taxon>Bacillati</taxon>
        <taxon>Actinomycetota</taxon>
        <taxon>Actinomycetes</taxon>
        <taxon>Pseudonocardiales</taxon>
        <taxon>Pseudonocardiaceae</taxon>
        <taxon>Saccharothrix</taxon>
    </lineage>
</organism>
<feature type="compositionally biased region" description="Basic residues" evidence="1">
    <location>
        <begin position="23"/>
        <end position="33"/>
    </location>
</feature>
<sequence>MRGHDRHRLRRAACSTRRTSTTSRRRQNTRRTFRSWPPRPVPSASMDDGRLPLDHPDWKTLSHRGGPEGKVDVPTELRALLANPGDDARFGGFWPYLCSEDTTWPAAYAATPYLVDHAAAVPATRRAGRVAVIGLIVTHSRTQSCPARLRDAHTTALGRALRLATETVTVTSGDDLRWGLSALAALRGAPLLAEVLANPQCPECGVDIPVDATP</sequence>
<dbReference type="PATRIC" id="fig|1179773.3.peg.5042"/>
<dbReference type="EMBL" id="HE804045">
    <property type="protein sequence ID" value="CCH32290.1"/>
    <property type="molecule type" value="Genomic_DNA"/>
</dbReference>
<protein>
    <submittedName>
        <fullName evidence="2">Uncharacterized protein</fullName>
    </submittedName>
</protein>
<accession>K0JWQ4</accession>
<reference evidence="2 3" key="1">
    <citation type="journal article" date="2012" name="BMC Genomics">
        <title>Complete genome sequence of Saccharothrix espanaensis DSM 44229T and comparison to the other completely sequenced Pseudonocardiaceae.</title>
        <authorList>
            <person name="Strobel T."/>
            <person name="Al-Dilaimi A."/>
            <person name="Blom J."/>
            <person name="Gessner A."/>
            <person name="Kalinowski J."/>
            <person name="Luzhetska M."/>
            <person name="Puhler A."/>
            <person name="Szczepanowski R."/>
            <person name="Bechthold A."/>
            <person name="Ruckert C."/>
        </authorList>
    </citation>
    <scope>NUCLEOTIDE SEQUENCE [LARGE SCALE GENOMIC DNA]</scope>
    <source>
        <strain evidence="3">ATCC 51144 / DSM 44229 / JCM 9112 / NBRC 15066 / NRRL 15764</strain>
    </source>
</reference>
<evidence type="ECO:0000256" key="1">
    <source>
        <dbReference type="SAM" id="MobiDB-lite"/>
    </source>
</evidence>